<evidence type="ECO:0008006" key="10">
    <source>
        <dbReference type="Google" id="ProtNLM"/>
    </source>
</evidence>
<reference evidence="8 9" key="1">
    <citation type="submission" date="2014-05" db="EMBL/GenBank/DDBJ databases">
        <title>Whole genome shotgun sequence of Rhizobium rhizogenes NBRC 13257.</title>
        <authorList>
            <person name="Katano-Makiyama Y."/>
            <person name="Hosoyama A."/>
            <person name="Hashimoto M."/>
            <person name="Hosoyama Y."/>
            <person name="Noguchi M."/>
            <person name="Tsuchikane K."/>
            <person name="Kimura A."/>
            <person name="Ohji S."/>
            <person name="Ichikawa N."/>
            <person name="Yamazoe A."/>
            <person name="Fujita N."/>
        </authorList>
    </citation>
    <scope>NUCLEOTIDE SEQUENCE [LARGE SCALE GENOMIC DNA]</scope>
    <source>
        <strain evidence="8 9">NBRC 13257</strain>
    </source>
</reference>
<feature type="transmembrane region" description="Helical" evidence="7">
    <location>
        <begin position="12"/>
        <end position="34"/>
    </location>
</feature>
<dbReference type="Pfam" id="PF13440">
    <property type="entry name" value="Polysacc_synt_3"/>
    <property type="match status" value="1"/>
</dbReference>
<feature type="transmembrane region" description="Helical" evidence="7">
    <location>
        <begin position="441"/>
        <end position="468"/>
    </location>
</feature>
<evidence type="ECO:0000256" key="7">
    <source>
        <dbReference type="SAM" id="Phobius"/>
    </source>
</evidence>
<dbReference type="Proteomes" id="UP000026941">
    <property type="component" value="Unassembled WGS sequence"/>
</dbReference>
<dbReference type="PANTHER" id="PTHR30250:SF10">
    <property type="entry name" value="LIPOPOLYSACCHARIDE BIOSYNTHESIS PROTEIN WZXC"/>
    <property type="match status" value="1"/>
</dbReference>
<feature type="transmembrane region" description="Helical" evidence="7">
    <location>
        <begin position="321"/>
        <end position="339"/>
    </location>
</feature>
<proteinExistence type="inferred from homology"/>
<feature type="transmembrane region" description="Helical" evidence="7">
    <location>
        <begin position="284"/>
        <end position="301"/>
    </location>
</feature>
<name>A0AA87U614_RHIRH</name>
<evidence type="ECO:0000313" key="9">
    <source>
        <dbReference type="Proteomes" id="UP000026941"/>
    </source>
</evidence>
<evidence type="ECO:0000256" key="2">
    <source>
        <dbReference type="ARBA" id="ARBA00007430"/>
    </source>
</evidence>
<comment type="caution">
    <text evidence="8">The sequence shown here is derived from an EMBL/GenBank/DDBJ whole genome shotgun (WGS) entry which is preliminary data.</text>
</comment>
<dbReference type="AlphaFoldDB" id="A0AA87U614"/>
<feature type="transmembrane region" description="Helical" evidence="7">
    <location>
        <begin position="351"/>
        <end position="373"/>
    </location>
</feature>
<feature type="transmembrane region" description="Helical" evidence="7">
    <location>
        <begin position="175"/>
        <end position="192"/>
    </location>
</feature>
<feature type="transmembrane region" description="Helical" evidence="7">
    <location>
        <begin position="80"/>
        <end position="104"/>
    </location>
</feature>
<dbReference type="RefSeq" id="WP_015917743.1">
    <property type="nucleotide sequence ID" value="NZ_BAYX01000011.1"/>
</dbReference>
<comment type="subcellular location">
    <subcellularLocation>
        <location evidence="1">Cell membrane</location>
        <topology evidence="1">Multi-pass membrane protein</topology>
    </subcellularLocation>
</comment>
<comment type="similarity">
    <text evidence="2">Belongs to the polysaccharide synthase family.</text>
</comment>
<dbReference type="PANTHER" id="PTHR30250">
    <property type="entry name" value="PST FAMILY PREDICTED COLANIC ACID TRANSPORTER"/>
    <property type="match status" value="1"/>
</dbReference>
<feature type="transmembrane region" description="Helical" evidence="7">
    <location>
        <begin position="40"/>
        <end position="59"/>
    </location>
</feature>
<keyword evidence="6 7" id="KW-0472">Membrane</keyword>
<evidence type="ECO:0000313" key="8">
    <source>
        <dbReference type="EMBL" id="GAJ95142.1"/>
    </source>
</evidence>
<evidence type="ECO:0000256" key="3">
    <source>
        <dbReference type="ARBA" id="ARBA00022475"/>
    </source>
</evidence>
<evidence type="ECO:0000256" key="6">
    <source>
        <dbReference type="ARBA" id="ARBA00023136"/>
    </source>
</evidence>
<evidence type="ECO:0000256" key="1">
    <source>
        <dbReference type="ARBA" id="ARBA00004651"/>
    </source>
</evidence>
<feature type="transmembrane region" description="Helical" evidence="7">
    <location>
        <begin position="148"/>
        <end position="169"/>
    </location>
</feature>
<keyword evidence="5 7" id="KW-1133">Transmembrane helix</keyword>
<evidence type="ECO:0000256" key="4">
    <source>
        <dbReference type="ARBA" id="ARBA00022692"/>
    </source>
</evidence>
<gene>
    <name evidence="8" type="ORF">RRH01S_11_00500</name>
</gene>
<dbReference type="GO" id="GO:0005886">
    <property type="term" value="C:plasma membrane"/>
    <property type="evidence" value="ECO:0007669"/>
    <property type="project" value="UniProtKB-SubCell"/>
</dbReference>
<feature type="transmembrane region" description="Helical" evidence="7">
    <location>
        <begin position="379"/>
        <end position="395"/>
    </location>
</feature>
<dbReference type="InterPro" id="IPR050833">
    <property type="entry name" value="Poly_Biosynth_Transport"/>
</dbReference>
<sequence>MLAFKAFKGAGWLIVSRFLGRIIDFFTLLFLARILTPADFGLAALAMSLVVVVDTVLEVPVTQALVRLNVINKSHLDTGFTLSVMRSALIALIVMTAAWPFSMFNHNPQLIPLIAMLALGPIVKGFYSPAMVHFARNMGFQQTFMMEFCGKLCAFVVSIIIVFSGGAYWAIAANFVTNSIAAVAMSYVLAPYRPALSLARLSDFAGFVGWFSSAQLVSALNWQFDRFLIGAGTDSTTLGRYAVASDVSVVPTQSLIGPALQPVMAAFSQINSDPQRMRLAFLKAARFAMLISVPACVGISLTSDLVTDLLLGEKWKDAAPLLSMLSLAVIPIPYFQTLYSASLALDRPHILFRLNAIDLCFRIVLISIGFYFFSTGGVSVARVLLSAIMFAFYLNDARRLLGLGIGAQLKNIWKIGLAAIVMVVWVLMLRDELAGRSWNHVLELALVVATGAAAYVGTLFALGVRLIAGRGRLELADRRR</sequence>
<feature type="transmembrane region" description="Helical" evidence="7">
    <location>
        <begin position="411"/>
        <end position="429"/>
    </location>
</feature>
<feature type="transmembrane region" description="Helical" evidence="7">
    <location>
        <begin position="110"/>
        <end position="127"/>
    </location>
</feature>
<dbReference type="CDD" id="cd13127">
    <property type="entry name" value="MATE_tuaB_like"/>
    <property type="match status" value="1"/>
</dbReference>
<dbReference type="EMBL" id="BAYX01000011">
    <property type="protein sequence ID" value="GAJ95142.1"/>
    <property type="molecule type" value="Genomic_DNA"/>
</dbReference>
<organism evidence="8 9">
    <name type="scientific">Rhizobium rhizogenes NBRC 13257</name>
    <dbReference type="NCBI Taxonomy" id="1220581"/>
    <lineage>
        <taxon>Bacteria</taxon>
        <taxon>Pseudomonadati</taxon>
        <taxon>Pseudomonadota</taxon>
        <taxon>Alphaproteobacteria</taxon>
        <taxon>Hyphomicrobiales</taxon>
        <taxon>Rhizobiaceae</taxon>
        <taxon>Rhizobium/Agrobacterium group</taxon>
        <taxon>Rhizobium</taxon>
    </lineage>
</organism>
<keyword evidence="4 7" id="KW-0812">Transmembrane</keyword>
<accession>A0AA87U614</accession>
<evidence type="ECO:0000256" key="5">
    <source>
        <dbReference type="ARBA" id="ARBA00022989"/>
    </source>
</evidence>
<protein>
    <recommendedName>
        <fullName evidence="10">Polysaccharide biosynthesis protein</fullName>
    </recommendedName>
</protein>
<dbReference type="GeneID" id="86852117"/>
<keyword evidence="3" id="KW-1003">Cell membrane</keyword>